<keyword evidence="3" id="KW-0547">Nucleotide-binding</keyword>
<dbReference type="InterPro" id="IPR046346">
    <property type="entry name" value="Aminoacid_DH-like_N_sf"/>
</dbReference>
<dbReference type="EC" id="2.7.1.71" evidence="3"/>
<comment type="caution">
    <text evidence="5">The sequence shown here is derived from an EMBL/GenBank/DDBJ whole genome shotgun (WGS) entry which is preliminary data.</text>
</comment>
<dbReference type="Pfam" id="PF08501">
    <property type="entry name" value="Shikimate_dh_N"/>
    <property type="match status" value="1"/>
</dbReference>
<feature type="binding site" evidence="3">
    <location>
        <position position="284"/>
    </location>
    <ligand>
        <name>substrate</name>
    </ligand>
</feature>
<dbReference type="InterPro" id="IPR031322">
    <property type="entry name" value="Shikimate/glucono_kinase"/>
</dbReference>
<dbReference type="SUPFAM" id="SSF52540">
    <property type="entry name" value="P-loop containing nucleoside triphosphate hydrolases"/>
    <property type="match status" value="1"/>
</dbReference>
<feature type="binding site" evidence="3">
    <location>
        <position position="379"/>
    </location>
    <ligand>
        <name>substrate</name>
    </ligand>
</feature>
<keyword evidence="3" id="KW-0067">ATP-binding</keyword>
<comment type="subcellular location">
    <subcellularLocation>
        <location evidence="3">Cytoplasm</location>
    </subcellularLocation>
</comment>
<keyword evidence="3" id="KW-0418">Kinase</keyword>
<accession>A0ABT1RN32</accession>
<comment type="function">
    <text evidence="3">Catalyzes the specific phosphorylation of the 3-hydroxyl group of shikimic acid using ATP as a cosubstrate.</text>
</comment>
<dbReference type="Gene3D" id="3.40.50.720">
    <property type="entry name" value="NAD(P)-binding Rossmann-like Domain"/>
    <property type="match status" value="1"/>
</dbReference>
<evidence type="ECO:0000256" key="3">
    <source>
        <dbReference type="HAMAP-Rule" id="MF_00109"/>
    </source>
</evidence>
<dbReference type="PANTHER" id="PTHR21089:SF1">
    <property type="entry name" value="BIFUNCTIONAL 3-DEHYDROQUINATE DEHYDRATASE_SHIKIMATE DEHYDROGENASE, CHLOROPLASTIC"/>
    <property type="match status" value="1"/>
</dbReference>
<keyword evidence="2 3" id="KW-0057">Aromatic amino acid biosynthesis</keyword>
<dbReference type="PRINTS" id="PR01100">
    <property type="entry name" value="SHIKIMTKNASE"/>
</dbReference>
<gene>
    <name evidence="3" type="primary">aroK</name>
    <name evidence="5" type="ORF">NE619_07655</name>
</gene>
<keyword evidence="6" id="KW-1185">Reference proteome</keyword>
<evidence type="ECO:0000256" key="2">
    <source>
        <dbReference type="ARBA" id="ARBA00023141"/>
    </source>
</evidence>
<protein>
    <recommendedName>
        <fullName evidence="3">Shikimate kinase</fullName>
        <shortName evidence="3">SK</shortName>
        <ecNumber evidence="3">2.7.1.71</ecNumber>
    </recommendedName>
</protein>
<keyword evidence="3" id="KW-0479">Metal-binding</keyword>
<comment type="caution">
    <text evidence="3">Lacks conserved residue(s) required for the propagation of feature annotation.</text>
</comment>
<dbReference type="Gene3D" id="3.40.50.10860">
    <property type="entry name" value="Leucine Dehydrogenase, chain A, domain 1"/>
    <property type="match status" value="1"/>
</dbReference>
<feature type="binding site" evidence="3">
    <location>
        <position position="330"/>
    </location>
    <ligand>
        <name>substrate</name>
    </ligand>
</feature>
<dbReference type="CDD" id="cd01065">
    <property type="entry name" value="NAD_bind_Shikimate_DH"/>
    <property type="match status" value="1"/>
</dbReference>
<dbReference type="RefSeq" id="WP_256131797.1">
    <property type="nucleotide sequence ID" value="NZ_JANFXK010000007.1"/>
</dbReference>
<name>A0ABT1RN32_9FIRM</name>
<dbReference type="PANTHER" id="PTHR21089">
    <property type="entry name" value="SHIKIMATE DEHYDROGENASE"/>
    <property type="match status" value="1"/>
</dbReference>
<dbReference type="InterPro" id="IPR000623">
    <property type="entry name" value="Shikimate_kinase/TSH1"/>
</dbReference>
<dbReference type="InterPro" id="IPR013708">
    <property type="entry name" value="Shikimate_DH-bd_N"/>
</dbReference>
<keyword evidence="3" id="KW-0028">Amino-acid biosynthesis</keyword>
<keyword evidence="3" id="KW-0808">Transferase</keyword>
<reference evidence="5 6" key="1">
    <citation type="submission" date="2022-06" db="EMBL/GenBank/DDBJ databases">
        <title>Isolation of gut microbiota from human fecal samples.</title>
        <authorList>
            <person name="Pamer E.G."/>
            <person name="Barat B."/>
            <person name="Waligurski E."/>
            <person name="Medina S."/>
            <person name="Paddock L."/>
            <person name="Mostad J."/>
        </authorList>
    </citation>
    <scope>NUCLEOTIDE SEQUENCE [LARGE SCALE GENOMIC DNA]</scope>
    <source>
        <strain evidence="5 6">SL.3.17</strain>
    </source>
</reference>
<comment type="cofactor">
    <cofactor evidence="3">
        <name>Mg(2+)</name>
        <dbReference type="ChEBI" id="CHEBI:18420"/>
    </cofactor>
    <text evidence="3">Binds 1 Mg(2+) ion per subunit.</text>
</comment>
<evidence type="ECO:0000259" key="4">
    <source>
        <dbReference type="Pfam" id="PF08501"/>
    </source>
</evidence>
<dbReference type="SUPFAM" id="SSF51735">
    <property type="entry name" value="NAD(P)-binding Rossmann-fold domains"/>
    <property type="match status" value="1"/>
</dbReference>
<dbReference type="InterPro" id="IPR036291">
    <property type="entry name" value="NAD(P)-bd_dom_sf"/>
</dbReference>
<dbReference type="Proteomes" id="UP001524502">
    <property type="component" value="Unassembled WGS sequence"/>
</dbReference>
<dbReference type="HAMAP" id="MF_00109">
    <property type="entry name" value="Shikimate_kinase"/>
    <property type="match status" value="1"/>
</dbReference>
<feature type="binding site" evidence="3">
    <location>
        <position position="266"/>
    </location>
    <ligand>
        <name>Mg(2+)</name>
        <dbReference type="ChEBI" id="CHEBI:18420"/>
    </ligand>
</feature>
<proteinExistence type="inferred from homology"/>
<dbReference type="InterPro" id="IPR022893">
    <property type="entry name" value="Shikimate_DH_fam"/>
</dbReference>
<dbReference type="EMBL" id="JANFXK010000007">
    <property type="protein sequence ID" value="MCQ4636601.1"/>
    <property type="molecule type" value="Genomic_DNA"/>
</dbReference>
<dbReference type="SUPFAM" id="SSF53223">
    <property type="entry name" value="Aminoacid dehydrogenase-like, N-terminal domain"/>
    <property type="match status" value="1"/>
</dbReference>
<dbReference type="CDD" id="cd00464">
    <property type="entry name" value="SK"/>
    <property type="match status" value="1"/>
</dbReference>
<dbReference type="InterPro" id="IPR027417">
    <property type="entry name" value="P-loop_NTPase"/>
</dbReference>
<feature type="binding site" evidence="3">
    <location>
        <begin position="262"/>
        <end position="267"/>
    </location>
    <ligand>
        <name>ATP</name>
        <dbReference type="ChEBI" id="CHEBI:30616"/>
    </ligand>
</feature>
<comment type="catalytic activity">
    <reaction evidence="3">
        <text>shikimate + ATP = 3-phosphoshikimate + ADP + H(+)</text>
        <dbReference type="Rhea" id="RHEA:13121"/>
        <dbReference type="ChEBI" id="CHEBI:15378"/>
        <dbReference type="ChEBI" id="CHEBI:30616"/>
        <dbReference type="ChEBI" id="CHEBI:36208"/>
        <dbReference type="ChEBI" id="CHEBI:145989"/>
        <dbReference type="ChEBI" id="CHEBI:456216"/>
        <dbReference type="EC" id="2.7.1.71"/>
    </reaction>
</comment>
<comment type="pathway">
    <text evidence="1">Metabolic intermediate biosynthesis; chorismate biosynthesis; chorismate from D-erythrose 4-phosphate and phosphoenolpyruvate: step 4/7.</text>
</comment>
<feature type="binding site" evidence="3">
    <location>
        <position position="363"/>
    </location>
    <ligand>
        <name>ATP</name>
        <dbReference type="ChEBI" id="CHEBI:30616"/>
    </ligand>
</feature>
<comment type="similarity">
    <text evidence="3">Belongs to the shikimate kinase family.</text>
</comment>
<keyword evidence="3" id="KW-0963">Cytoplasm</keyword>
<dbReference type="Pfam" id="PF01202">
    <property type="entry name" value="SKI"/>
    <property type="match status" value="1"/>
</dbReference>
<comment type="pathway">
    <text evidence="3">Metabolic intermediate biosynthesis; chorismate biosynthesis; chorismate from D-erythrose 4-phosphate and phosphoenolpyruvate: step 5/7.</text>
</comment>
<keyword evidence="3" id="KW-0460">Magnesium</keyword>
<dbReference type="Gene3D" id="3.40.50.300">
    <property type="entry name" value="P-loop containing nucleotide triphosphate hydrolases"/>
    <property type="match status" value="1"/>
</dbReference>
<feature type="binding site" evidence="3">
    <location>
        <position position="308"/>
    </location>
    <ligand>
        <name>substrate</name>
    </ligand>
</feature>
<evidence type="ECO:0000313" key="5">
    <source>
        <dbReference type="EMBL" id="MCQ4636601.1"/>
    </source>
</evidence>
<sequence>MTYGLIGEKLGHSYSKMIHESLGKYEYQLFSLDKAEFEAFVAERNYHGLNITIPYKKAVIPFCDRVSDLAKEIGAVNTLYFRDGKLWGTNTDYQGFLYAAQAAGISFENKKVLILGNGGTSLMARRAAKDHGARQVLITTRRGETGCVPYEELPQHKDIEIIINTTPVGTYPNNGGKLIELTDFPACRGVIDVIYNPFATALLQQAKELGIAHTNGLPMLVAQATAAAEYFLGEGDFQQQNEAIIQKLRRQIENIVLIGMPGCGKTSLGKQLAEKLGKQFVDMDVEIEKTAGKSIPEIFAESGETRFRNLETEIAQKLGKEKEQVIATGGGAVLRPENMKALGQNGRIVFIRRPLGKLAMDGRPLSKDLEALKNMYADRLPLYERYGRLAFDSEEGIEKSAAKLLSLLETHD</sequence>
<evidence type="ECO:0000313" key="6">
    <source>
        <dbReference type="Proteomes" id="UP001524502"/>
    </source>
</evidence>
<feature type="domain" description="Shikimate dehydrogenase substrate binding N-terminal" evidence="4">
    <location>
        <begin position="5"/>
        <end position="79"/>
    </location>
</feature>
<comment type="subunit">
    <text evidence="3">Monomer.</text>
</comment>
<evidence type="ECO:0000256" key="1">
    <source>
        <dbReference type="ARBA" id="ARBA00004871"/>
    </source>
</evidence>
<organism evidence="5 6">
    <name type="scientific">Anaerovorax odorimutans</name>
    <dbReference type="NCBI Taxonomy" id="109327"/>
    <lineage>
        <taxon>Bacteria</taxon>
        <taxon>Bacillati</taxon>
        <taxon>Bacillota</taxon>
        <taxon>Clostridia</taxon>
        <taxon>Peptostreptococcales</taxon>
        <taxon>Anaerovoracaceae</taxon>
        <taxon>Anaerovorax</taxon>
    </lineage>
</organism>